<reference evidence="4 5" key="1">
    <citation type="submission" date="2017-12" db="EMBL/GenBank/DDBJ databases">
        <title>Sequencing, de novo assembly and annotation of complete genome of a new Thraustochytrid species, strain FCC1311.</title>
        <authorList>
            <person name="Sedici K."/>
            <person name="Godart F."/>
            <person name="Aiese Cigliano R."/>
            <person name="Sanseverino W."/>
            <person name="Barakat M."/>
            <person name="Ortet P."/>
            <person name="Marechal E."/>
            <person name="Cagnac O."/>
            <person name="Amato A."/>
        </authorList>
    </citation>
    <scope>NUCLEOTIDE SEQUENCE [LARGE SCALE GENOMIC DNA]</scope>
</reference>
<feature type="compositionally biased region" description="Acidic residues" evidence="1">
    <location>
        <begin position="155"/>
        <end position="169"/>
    </location>
</feature>
<dbReference type="Gene3D" id="2.10.25.10">
    <property type="entry name" value="Laminin"/>
    <property type="match status" value="1"/>
</dbReference>
<feature type="signal peptide" evidence="2">
    <location>
        <begin position="1"/>
        <end position="21"/>
    </location>
</feature>
<evidence type="ECO:0000313" key="5">
    <source>
        <dbReference type="Proteomes" id="UP000241890"/>
    </source>
</evidence>
<dbReference type="InterPro" id="IPR036084">
    <property type="entry name" value="Ser_inhib-like_sf"/>
</dbReference>
<dbReference type="AlphaFoldDB" id="A0A2R5GSC4"/>
<keyword evidence="5" id="KW-1185">Reference proteome</keyword>
<dbReference type="Proteomes" id="UP000241890">
    <property type="component" value="Unassembled WGS sequence"/>
</dbReference>
<dbReference type="SUPFAM" id="SSF57567">
    <property type="entry name" value="Serine protease inhibitors"/>
    <property type="match status" value="1"/>
</dbReference>
<evidence type="ECO:0000256" key="1">
    <source>
        <dbReference type="SAM" id="MobiDB-lite"/>
    </source>
</evidence>
<evidence type="ECO:0000256" key="2">
    <source>
        <dbReference type="SAM" id="SignalP"/>
    </source>
</evidence>
<dbReference type="InParanoid" id="A0A2R5GSC4"/>
<dbReference type="CDD" id="cd19941">
    <property type="entry name" value="TIL"/>
    <property type="match status" value="1"/>
</dbReference>
<evidence type="ECO:0000259" key="3">
    <source>
        <dbReference type="Pfam" id="PF01826"/>
    </source>
</evidence>
<proteinExistence type="predicted"/>
<comment type="caution">
    <text evidence="4">The sequence shown here is derived from an EMBL/GenBank/DDBJ whole genome shotgun (WGS) entry which is preliminary data.</text>
</comment>
<protein>
    <submittedName>
        <fullName evidence="4">Mucin-5B</fullName>
    </submittedName>
</protein>
<name>A0A2R5GSC4_9STRA</name>
<dbReference type="EMBL" id="BEYU01000126">
    <property type="protein sequence ID" value="GBG32658.1"/>
    <property type="molecule type" value="Genomic_DNA"/>
</dbReference>
<keyword evidence="2" id="KW-0732">Signal</keyword>
<organism evidence="4 5">
    <name type="scientific">Hondaea fermentalgiana</name>
    <dbReference type="NCBI Taxonomy" id="2315210"/>
    <lineage>
        <taxon>Eukaryota</taxon>
        <taxon>Sar</taxon>
        <taxon>Stramenopiles</taxon>
        <taxon>Bigyra</taxon>
        <taxon>Labyrinthulomycetes</taxon>
        <taxon>Thraustochytrida</taxon>
        <taxon>Thraustochytriidae</taxon>
        <taxon>Hondaea</taxon>
    </lineage>
</organism>
<feature type="domain" description="TIL" evidence="3">
    <location>
        <begin position="173"/>
        <end position="229"/>
    </location>
</feature>
<feature type="region of interest" description="Disordered" evidence="1">
    <location>
        <begin position="155"/>
        <end position="174"/>
    </location>
</feature>
<dbReference type="InterPro" id="IPR002919">
    <property type="entry name" value="TIL_dom"/>
</dbReference>
<feature type="chain" id="PRO_5015358194" evidence="2">
    <location>
        <begin position="22"/>
        <end position="234"/>
    </location>
</feature>
<dbReference type="Pfam" id="PF01826">
    <property type="entry name" value="TIL"/>
    <property type="match status" value="1"/>
</dbReference>
<evidence type="ECO:0000313" key="4">
    <source>
        <dbReference type="EMBL" id="GBG32658.1"/>
    </source>
</evidence>
<dbReference type="OrthoDB" id="6236007at2759"/>
<feature type="region of interest" description="Disordered" evidence="1">
    <location>
        <begin position="121"/>
        <end position="143"/>
    </location>
</feature>
<gene>
    <name evidence="4" type="ORF">FCC1311_088832</name>
</gene>
<feature type="compositionally biased region" description="Acidic residues" evidence="1">
    <location>
        <begin position="134"/>
        <end position="143"/>
    </location>
</feature>
<accession>A0A2R5GSC4</accession>
<sequence>MGVNMKTTLAAAAALVATVLAQHAQAGVVGKLPTCPDGMHTRFCWKDCAENVCGYTPDEDENCAEVPMVCADGPAPKSSWTDAETRAFQLNFCRCDDLDAYFDMETLTCVATKDECSSDASESNVTAVSRPELASDDEDVEEEDTLVQIGIVEEDEIEEDDQEDEEEDATPTCPDTMEYKECGTRCVKTCGEKAPGKFCTMDCVPGCYCKKASRWYDPVTDRCVKKNKCTPRDQ</sequence>